<evidence type="ECO:0000313" key="3">
    <source>
        <dbReference type="EMBL" id="UQA97381.1"/>
    </source>
</evidence>
<keyword evidence="2" id="KW-0472">Membrane</keyword>
<evidence type="ECO:0000313" key="4">
    <source>
        <dbReference type="Proteomes" id="UP000830115"/>
    </source>
</evidence>
<name>A0ABY4MM23_9ACTN</name>
<feature type="region of interest" description="Disordered" evidence="1">
    <location>
        <begin position="37"/>
        <end position="91"/>
    </location>
</feature>
<accession>A0ABY4MM23</accession>
<organism evidence="3 4">
    <name type="scientific">Streptomyces halobius</name>
    <dbReference type="NCBI Taxonomy" id="2879846"/>
    <lineage>
        <taxon>Bacteria</taxon>
        <taxon>Bacillati</taxon>
        <taxon>Actinomycetota</taxon>
        <taxon>Actinomycetes</taxon>
        <taxon>Kitasatosporales</taxon>
        <taxon>Streptomycetaceae</taxon>
        <taxon>Streptomyces</taxon>
    </lineage>
</organism>
<keyword evidence="2" id="KW-0812">Transmembrane</keyword>
<evidence type="ECO:0000256" key="1">
    <source>
        <dbReference type="SAM" id="MobiDB-lite"/>
    </source>
</evidence>
<keyword evidence="2" id="KW-1133">Transmembrane helix</keyword>
<sequence>MYWNGGGWVWMAFMPLLWIALIGLVVWAVVRLTQRPAGRDDAPGRDDTQGRGRPPRETPEEILDRRYASGEIDTDTYTEARERLAQHRPRP</sequence>
<gene>
    <name evidence="3" type="ORF">K9S39_40920</name>
</gene>
<dbReference type="RefSeq" id="WP_248868308.1">
    <property type="nucleotide sequence ID" value="NZ_CP086322.1"/>
</dbReference>
<feature type="compositionally biased region" description="Basic and acidic residues" evidence="1">
    <location>
        <begin position="37"/>
        <end position="68"/>
    </location>
</feature>
<protein>
    <submittedName>
        <fullName evidence="3">SHOCT domain-containing protein</fullName>
    </submittedName>
</protein>
<evidence type="ECO:0000256" key="2">
    <source>
        <dbReference type="SAM" id="Phobius"/>
    </source>
</evidence>
<keyword evidence="4" id="KW-1185">Reference proteome</keyword>
<proteinExistence type="predicted"/>
<reference evidence="3" key="1">
    <citation type="submission" date="2021-10" db="EMBL/GenBank/DDBJ databases">
        <title>Streptomyces nigrumlapis sp.nov.,an antimicrobial producing actinobacterium isolated from Black Gobi rocks.</title>
        <authorList>
            <person name="Wen Y."/>
            <person name="Zhang W."/>
            <person name="Liu X.G."/>
        </authorList>
    </citation>
    <scope>NUCLEOTIDE SEQUENCE</scope>
    <source>
        <strain evidence="3">ST13-2-2</strain>
    </source>
</reference>
<feature type="transmembrane region" description="Helical" evidence="2">
    <location>
        <begin position="6"/>
        <end position="30"/>
    </location>
</feature>
<dbReference type="EMBL" id="CP086322">
    <property type="protein sequence ID" value="UQA97381.1"/>
    <property type="molecule type" value="Genomic_DNA"/>
</dbReference>
<dbReference type="Proteomes" id="UP000830115">
    <property type="component" value="Chromosome"/>
</dbReference>